<evidence type="ECO:0000313" key="1">
    <source>
        <dbReference type="EMBL" id="KAI8010717.1"/>
    </source>
</evidence>
<dbReference type="Proteomes" id="UP001060215">
    <property type="component" value="Chromosome 5"/>
</dbReference>
<comment type="caution">
    <text evidence="1">The sequence shown here is derived from an EMBL/GenBank/DDBJ whole genome shotgun (WGS) entry which is preliminary data.</text>
</comment>
<protein>
    <submittedName>
        <fullName evidence="1">Uncharacterized protein</fullName>
    </submittedName>
</protein>
<organism evidence="1 2">
    <name type="scientific">Camellia lanceoleosa</name>
    <dbReference type="NCBI Taxonomy" id="1840588"/>
    <lineage>
        <taxon>Eukaryota</taxon>
        <taxon>Viridiplantae</taxon>
        <taxon>Streptophyta</taxon>
        <taxon>Embryophyta</taxon>
        <taxon>Tracheophyta</taxon>
        <taxon>Spermatophyta</taxon>
        <taxon>Magnoliopsida</taxon>
        <taxon>eudicotyledons</taxon>
        <taxon>Gunneridae</taxon>
        <taxon>Pentapetalae</taxon>
        <taxon>asterids</taxon>
        <taxon>Ericales</taxon>
        <taxon>Theaceae</taxon>
        <taxon>Camellia</taxon>
    </lineage>
</organism>
<reference evidence="1 2" key="1">
    <citation type="journal article" date="2022" name="Plant J.">
        <title>Chromosome-level genome of Camellia lanceoleosa provides a valuable resource for understanding genome evolution and self-incompatibility.</title>
        <authorList>
            <person name="Gong W."/>
            <person name="Xiao S."/>
            <person name="Wang L."/>
            <person name="Liao Z."/>
            <person name="Chang Y."/>
            <person name="Mo W."/>
            <person name="Hu G."/>
            <person name="Li W."/>
            <person name="Zhao G."/>
            <person name="Zhu H."/>
            <person name="Hu X."/>
            <person name="Ji K."/>
            <person name="Xiang X."/>
            <person name="Song Q."/>
            <person name="Yuan D."/>
            <person name="Jin S."/>
            <person name="Zhang L."/>
        </authorList>
    </citation>
    <scope>NUCLEOTIDE SEQUENCE [LARGE SCALE GENOMIC DNA]</scope>
    <source>
        <strain evidence="1">SQ_2022a</strain>
    </source>
</reference>
<sequence>MGCVIGTLFAGYSPPCNPLSLFAIFKPLNKELQWCQVPIGGSYRLIDVPMSNSINSGINKVYILTQFNSALLNRHLTRAYNLGAGVTFGDSYVKALAATQTPGKEGKRWFQGTADTVRQFHWLFEDERSKDVEDVVILSGDHLYRMDYMDFVQNHCQSGADITLSCLPMDYSLVQNVLLGFHFSRASDFGLMKIDGKGRVMSFSEKPKGDDLKAMAVDTTVLGLSREEAEKKPYIASMGVYVFKKEILLNLLRNQTIEAYLFNDYWEDIDTIRSFFEANLALTAHIVDSIISHGSFLTNSAL</sequence>
<keyword evidence="2" id="KW-1185">Reference proteome</keyword>
<gene>
    <name evidence="1" type="ORF">LOK49_LG06G03060</name>
</gene>
<evidence type="ECO:0000313" key="2">
    <source>
        <dbReference type="Proteomes" id="UP001060215"/>
    </source>
</evidence>
<dbReference type="EMBL" id="CM045762">
    <property type="protein sequence ID" value="KAI8010717.1"/>
    <property type="molecule type" value="Genomic_DNA"/>
</dbReference>
<proteinExistence type="predicted"/>
<name>A0ACC0HCZ7_9ERIC</name>
<accession>A0ACC0HCZ7</accession>